<name>A0AAE0MGR3_9PEZI</name>
<proteinExistence type="predicted"/>
<reference evidence="2" key="1">
    <citation type="journal article" date="2023" name="Mol. Phylogenet. Evol.">
        <title>Genome-scale phylogeny and comparative genomics of the fungal order Sordariales.</title>
        <authorList>
            <person name="Hensen N."/>
            <person name="Bonometti L."/>
            <person name="Westerberg I."/>
            <person name="Brannstrom I.O."/>
            <person name="Guillou S."/>
            <person name="Cros-Aarteil S."/>
            <person name="Calhoun S."/>
            <person name="Haridas S."/>
            <person name="Kuo A."/>
            <person name="Mondo S."/>
            <person name="Pangilinan J."/>
            <person name="Riley R."/>
            <person name="LaButti K."/>
            <person name="Andreopoulos B."/>
            <person name="Lipzen A."/>
            <person name="Chen C."/>
            <person name="Yan M."/>
            <person name="Daum C."/>
            <person name="Ng V."/>
            <person name="Clum A."/>
            <person name="Steindorff A."/>
            <person name="Ohm R.A."/>
            <person name="Martin F."/>
            <person name="Silar P."/>
            <person name="Natvig D.O."/>
            <person name="Lalanne C."/>
            <person name="Gautier V."/>
            <person name="Ament-Velasquez S.L."/>
            <person name="Kruys A."/>
            <person name="Hutchinson M.I."/>
            <person name="Powell A.J."/>
            <person name="Barry K."/>
            <person name="Miller A.N."/>
            <person name="Grigoriev I.V."/>
            <person name="Debuchy R."/>
            <person name="Gladieux P."/>
            <person name="Hiltunen Thoren M."/>
            <person name="Johannesson H."/>
        </authorList>
    </citation>
    <scope>NUCLEOTIDE SEQUENCE</scope>
    <source>
        <strain evidence="2">SMH4131-1</strain>
    </source>
</reference>
<reference evidence="2" key="2">
    <citation type="submission" date="2023-06" db="EMBL/GenBank/DDBJ databases">
        <authorList>
            <consortium name="Lawrence Berkeley National Laboratory"/>
            <person name="Haridas S."/>
            <person name="Hensen N."/>
            <person name="Bonometti L."/>
            <person name="Westerberg I."/>
            <person name="Brannstrom I.O."/>
            <person name="Guillou S."/>
            <person name="Cros-Aarteil S."/>
            <person name="Calhoun S."/>
            <person name="Kuo A."/>
            <person name="Mondo S."/>
            <person name="Pangilinan J."/>
            <person name="Riley R."/>
            <person name="Labutti K."/>
            <person name="Andreopoulos B."/>
            <person name="Lipzen A."/>
            <person name="Chen C."/>
            <person name="Yanf M."/>
            <person name="Daum C."/>
            <person name="Ng V."/>
            <person name="Clum A."/>
            <person name="Steindorff A."/>
            <person name="Ohm R."/>
            <person name="Martin F."/>
            <person name="Silar P."/>
            <person name="Natvig D."/>
            <person name="Lalanne C."/>
            <person name="Gautier V."/>
            <person name="Ament-Velasquez S.L."/>
            <person name="Kruys A."/>
            <person name="Hutchinson M.I."/>
            <person name="Powell A.J."/>
            <person name="Barry K."/>
            <person name="Miller A.N."/>
            <person name="Grigoriev I.V."/>
            <person name="Debuchy R."/>
            <person name="Gladieux P."/>
            <person name="Thoren M.H."/>
            <person name="Johannesson H."/>
        </authorList>
    </citation>
    <scope>NUCLEOTIDE SEQUENCE</scope>
    <source>
        <strain evidence="2">SMH4131-1</strain>
    </source>
</reference>
<dbReference type="PANTHER" id="PTHR43539:SF68">
    <property type="entry name" value="FLAVIN-BINDING MONOOXYGENASE-LIKE PROTEIN (AFU_ORTHOLOGUE AFUA_4G09220)"/>
    <property type="match status" value="1"/>
</dbReference>
<dbReference type="PANTHER" id="PTHR43539">
    <property type="entry name" value="FLAVIN-BINDING MONOOXYGENASE-LIKE PROTEIN (AFU_ORTHOLOGUE AFUA_4G09220)"/>
    <property type="match status" value="1"/>
</dbReference>
<dbReference type="EMBL" id="JAUEPO010000002">
    <property type="protein sequence ID" value="KAK3331625.1"/>
    <property type="molecule type" value="Genomic_DNA"/>
</dbReference>
<dbReference type="InterPro" id="IPR050982">
    <property type="entry name" value="Auxin_biosynth/cation_transpt"/>
</dbReference>
<gene>
    <name evidence="2" type="ORF">B0T19DRAFT_83881</name>
</gene>
<dbReference type="GO" id="GO:0050660">
    <property type="term" value="F:flavin adenine dinucleotide binding"/>
    <property type="evidence" value="ECO:0007669"/>
    <property type="project" value="TreeGrafter"/>
</dbReference>
<organism evidence="2 3">
    <name type="scientific">Cercophora scortea</name>
    <dbReference type="NCBI Taxonomy" id="314031"/>
    <lineage>
        <taxon>Eukaryota</taxon>
        <taxon>Fungi</taxon>
        <taxon>Dikarya</taxon>
        <taxon>Ascomycota</taxon>
        <taxon>Pezizomycotina</taxon>
        <taxon>Sordariomycetes</taxon>
        <taxon>Sordariomycetidae</taxon>
        <taxon>Sordariales</taxon>
        <taxon>Lasiosphaeriaceae</taxon>
        <taxon>Cercophora</taxon>
    </lineage>
</organism>
<dbReference type="GO" id="GO:0004497">
    <property type="term" value="F:monooxygenase activity"/>
    <property type="evidence" value="ECO:0007669"/>
    <property type="project" value="TreeGrafter"/>
</dbReference>
<keyword evidence="1" id="KW-0560">Oxidoreductase</keyword>
<dbReference type="InterPro" id="IPR036188">
    <property type="entry name" value="FAD/NAD-bd_sf"/>
</dbReference>
<dbReference type="Proteomes" id="UP001286456">
    <property type="component" value="Unassembled WGS sequence"/>
</dbReference>
<evidence type="ECO:0000313" key="2">
    <source>
        <dbReference type="EMBL" id="KAK3331625.1"/>
    </source>
</evidence>
<dbReference type="Pfam" id="PF13738">
    <property type="entry name" value="Pyr_redox_3"/>
    <property type="match status" value="1"/>
</dbReference>
<comment type="caution">
    <text evidence="2">The sequence shown here is derived from an EMBL/GenBank/DDBJ whole genome shotgun (WGS) entry which is preliminary data.</text>
</comment>
<dbReference type="AlphaFoldDB" id="A0AAE0MGR3"/>
<keyword evidence="3" id="KW-1185">Reference proteome</keyword>
<evidence type="ECO:0000256" key="1">
    <source>
        <dbReference type="ARBA" id="ARBA00023002"/>
    </source>
</evidence>
<protein>
    <submittedName>
        <fullName evidence="2">Uncharacterized protein</fullName>
    </submittedName>
</protein>
<dbReference type="Gene3D" id="3.50.50.60">
    <property type="entry name" value="FAD/NAD(P)-binding domain"/>
    <property type="match status" value="2"/>
</dbReference>
<accession>A0AAE0MGR3</accession>
<dbReference type="SUPFAM" id="SSF51905">
    <property type="entry name" value="FAD/NAD(P)-binding domain"/>
    <property type="match status" value="2"/>
</dbReference>
<sequence>MASPSEGYPPRADLRKMVREQPLPYVAPGTVDAASMAGEEPTKLAALVLEKFNAALAADDAEALASCFLGGGSHAYWRDQLALTWHLRTFTSPGVIAAALLETKNLRGVDGGFKLEGPAMFMPVSPVFQLIAGDFAFKTSSPAASCRGKVMLVPVKDDGAAVEWKIWTLCTWAESLDVHPEDESLLKAPGRQPADSPEPFETDVFIIGGGNAAVTLAARLKAMGVDSIMIERNAKAGDNWGLRYEHMRFHVPAAFCDMPYMPYDEPAPGCYLSREDLAEQVARYTAAFNLNMINSASITSTVYNPSTRRWTIHFQTPAGPCEAIAKHLVQATGIGSQKAYMPTMADKELYTGISLHSNDYGSAANLVSKGAKSVLVIGSANTAFDVIEDCHAAGLNTTMVARSPTLIVPVSYICDPRGMGIVSVAGTEIGDRILATAPMVVDAHLGGGLMAFLASQEPDRYKTLAAAGFPVIDCAHPDANIMHNLAERAGGHYVDVGGTGVVADGSVGVKANVEPVGFTSTGLRFSDGSTVDADAVVWCTGFADMDGRGGVAEILGGGEQVSQGDQSLLGPREIAERVESTWGVDSEGEIRGVWKRQSRLENYWVAGGHAQHHRWHSRTLALQIKAALEGVLPEAYRGTPEA</sequence>
<evidence type="ECO:0000313" key="3">
    <source>
        <dbReference type="Proteomes" id="UP001286456"/>
    </source>
</evidence>